<organism evidence="1">
    <name type="scientific">marine metagenome</name>
    <dbReference type="NCBI Taxonomy" id="408172"/>
    <lineage>
        <taxon>unclassified sequences</taxon>
        <taxon>metagenomes</taxon>
        <taxon>ecological metagenomes</taxon>
    </lineage>
</organism>
<dbReference type="EMBL" id="UINC01007655">
    <property type="protein sequence ID" value="SVA34461.1"/>
    <property type="molecule type" value="Genomic_DNA"/>
</dbReference>
<proteinExistence type="predicted"/>
<reference evidence="1" key="1">
    <citation type="submission" date="2018-05" db="EMBL/GenBank/DDBJ databases">
        <authorList>
            <person name="Lanie J.A."/>
            <person name="Ng W.-L."/>
            <person name="Kazmierczak K.M."/>
            <person name="Andrzejewski T.M."/>
            <person name="Davidsen T.M."/>
            <person name="Wayne K.J."/>
            <person name="Tettelin H."/>
            <person name="Glass J.I."/>
            <person name="Rusch D."/>
            <person name="Podicherti R."/>
            <person name="Tsui H.-C.T."/>
            <person name="Winkler M.E."/>
        </authorList>
    </citation>
    <scope>NUCLEOTIDE SEQUENCE</scope>
</reference>
<evidence type="ECO:0008006" key="2">
    <source>
        <dbReference type="Google" id="ProtNLM"/>
    </source>
</evidence>
<name>A0A381V3C6_9ZZZZ</name>
<accession>A0A381V3C6</accession>
<dbReference type="Pfam" id="PF06347">
    <property type="entry name" value="SH3_4"/>
    <property type="match status" value="2"/>
</dbReference>
<dbReference type="AlphaFoldDB" id="A0A381V3C6"/>
<protein>
    <recommendedName>
        <fullName evidence="2">SH3b domain-containing protein</fullName>
    </recommendedName>
</protein>
<gene>
    <name evidence="1" type="ORF">METZ01_LOCUS87315</name>
</gene>
<dbReference type="InterPro" id="IPR010466">
    <property type="entry name" value="DUF1058"/>
</dbReference>
<evidence type="ECO:0000313" key="1">
    <source>
        <dbReference type="EMBL" id="SVA34461.1"/>
    </source>
</evidence>
<sequence length="147" mass="17172">MILIFCFSFLLVNNTLGNEKDYFLTLKYNKVNVRQGPSSEYPVKFIYKKKYLPVKIIDSKDNFRKIIDLKNNDGWIHVSQLTKKKSAINISNLSIVFKKPNIYSQPLVRLEKGKMVIIKKCRDEWCKITSGGYGGWIFKNSLWGKIK</sequence>
<dbReference type="Gene3D" id="2.30.30.40">
    <property type="entry name" value="SH3 Domains"/>
    <property type="match status" value="2"/>
</dbReference>